<dbReference type="EMBL" id="LNIX01000040">
    <property type="protein sequence ID" value="OXA39249.1"/>
    <property type="molecule type" value="Genomic_DNA"/>
</dbReference>
<gene>
    <name evidence="1" type="ORF">Fcan01_26017</name>
</gene>
<name>A0A226D209_FOLCA</name>
<proteinExistence type="predicted"/>
<organism evidence="1 2">
    <name type="scientific">Folsomia candida</name>
    <name type="common">Springtail</name>
    <dbReference type="NCBI Taxonomy" id="158441"/>
    <lineage>
        <taxon>Eukaryota</taxon>
        <taxon>Metazoa</taxon>
        <taxon>Ecdysozoa</taxon>
        <taxon>Arthropoda</taxon>
        <taxon>Hexapoda</taxon>
        <taxon>Collembola</taxon>
        <taxon>Entomobryomorpha</taxon>
        <taxon>Isotomoidea</taxon>
        <taxon>Isotomidae</taxon>
        <taxon>Proisotominae</taxon>
        <taxon>Folsomia</taxon>
    </lineage>
</organism>
<protein>
    <submittedName>
        <fullName evidence="1">Uncharacterized protein</fullName>
    </submittedName>
</protein>
<evidence type="ECO:0000313" key="1">
    <source>
        <dbReference type="EMBL" id="OXA39249.1"/>
    </source>
</evidence>
<dbReference type="AlphaFoldDB" id="A0A226D209"/>
<accession>A0A226D209</accession>
<sequence length="283" mass="32069">MAEIGKPKNAYELLGLSAPTAEGAPTATNDKPMLTPELLRRFINLPHMEILWVMFLVTKNPANSDNQPTDYDHMAKQVTQSDFVLGDTAKDLATLQAKSNNLVWIDGSNVHFDNFAWISDMISRNKGLHKIELEKGYDPEKDGKRHTNLREEVADESLLHHMALIGKPSNVYELIGLSAPIAQSDTPATNDKPILTPELLRRFIHLPHVENFRLYFVLSLNPDDSDDQPKDNDHLLEQVYRLTTRFQDLSEARFAFNINSTEGSFRYSITISIDRKTFKGLPP</sequence>
<comment type="caution">
    <text evidence="1">The sequence shown here is derived from an EMBL/GenBank/DDBJ whole genome shotgun (WGS) entry which is preliminary data.</text>
</comment>
<evidence type="ECO:0000313" key="2">
    <source>
        <dbReference type="Proteomes" id="UP000198287"/>
    </source>
</evidence>
<dbReference type="Proteomes" id="UP000198287">
    <property type="component" value="Unassembled WGS sequence"/>
</dbReference>
<reference evidence="1 2" key="1">
    <citation type="submission" date="2015-12" db="EMBL/GenBank/DDBJ databases">
        <title>The genome of Folsomia candida.</title>
        <authorList>
            <person name="Faddeeva A."/>
            <person name="Derks M.F."/>
            <person name="Anvar Y."/>
            <person name="Smit S."/>
            <person name="Van Straalen N."/>
            <person name="Roelofs D."/>
        </authorList>
    </citation>
    <scope>NUCLEOTIDE SEQUENCE [LARGE SCALE GENOMIC DNA]</scope>
    <source>
        <strain evidence="1 2">VU population</strain>
        <tissue evidence="1">Whole body</tissue>
    </source>
</reference>
<keyword evidence="2" id="KW-1185">Reference proteome</keyword>